<keyword evidence="1" id="KW-0833">Ubl conjugation pathway</keyword>
<dbReference type="Pfam" id="PF18995">
    <property type="entry name" value="PRT6_C"/>
    <property type="match status" value="1"/>
</dbReference>
<accession>A0A3B3RQL0</accession>
<evidence type="ECO:0000259" key="3">
    <source>
        <dbReference type="Pfam" id="PF18995"/>
    </source>
</evidence>
<dbReference type="GO" id="GO:0008270">
    <property type="term" value="F:zinc ion binding"/>
    <property type="evidence" value="ECO:0007669"/>
    <property type="project" value="UniProtKB-UniRule"/>
</dbReference>
<dbReference type="Ensembl" id="ENSPKIT00000000726.1">
    <property type="protein sequence ID" value="ENSPKIP00000020115.1"/>
    <property type="gene ID" value="ENSPKIG00000004988.1"/>
</dbReference>
<proteinExistence type="inferred from homology"/>
<dbReference type="InterPro" id="IPR044046">
    <property type="entry name" value="E3_ligase_UBR-like_C"/>
</dbReference>
<evidence type="ECO:0000256" key="1">
    <source>
        <dbReference type="RuleBase" id="RU366018"/>
    </source>
</evidence>
<dbReference type="GO" id="GO:0000151">
    <property type="term" value="C:ubiquitin ligase complex"/>
    <property type="evidence" value="ECO:0007669"/>
    <property type="project" value="TreeGrafter"/>
</dbReference>
<feature type="domain" description="E3 ubiquitin-protein ligase UBR-like C-terminal" evidence="3">
    <location>
        <begin position="60"/>
        <end position="302"/>
    </location>
</feature>
<sequence>MAFTGSRRSAFRNSTPSSTTTPSPSTARYSQSTSAHLNHCFPCHLCKCALIGFQAEDAQKKRRAQEGGDKGRQVWFGLLSQLQRGMAPFLRCAAVFFNCLTGVPPPKELSSTTAQMEALCSYLALPSNLFKLFQEHKETVSPLLQRWCGRPEITKALKGDMPVVRYPRKCNKLVHLPEDYSALLNQACHFQCPKGPMDERKHPALCLFCGAMLCSKSPCCQEQLDGEEVGACTAHAARCGAGVGMFLRIRECEVVLMGSKTRASLYPAPYLDDYGETDPQLRRGNPLHLSPERYRRLHQLWHQHCIMEEIVRSQEVVNVMFGPDWQML</sequence>
<keyword evidence="1" id="KW-0479">Metal-binding</keyword>
<dbReference type="GO" id="GO:0005737">
    <property type="term" value="C:cytoplasm"/>
    <property type="evidence" value="ECO:0007669"/>
    <property type="project" value="TreeGrafter"/>
</dbReference>
<keyword evidence="1" id="KW-0863">Zinc-finger</keyword>
<keyword evidence="5" id="KW-1185">Reference proteome</keyword>
<dbReference type="UniPathway" id="UPA00143"/>
<dbReference type="GO" id="GO:0061630">
    <property type="term" value="F:ubiquitin protein ligase activity"/>
    <property type="evidence" value="ECO:0007669"/>
    <property type="project" value="UniProtKB-UniRule"/>
</dbReference>
<comment type="pathway">
    <text evidence="1">Protein modification; protein ubiquitination.</text>
</comment>
<dbReference type="GO" id="GO:0071596">
    <property type="term" value="P:ubiquitin-dependent protein catabolic process via the N-end rule pathway"/>
    <property type="evidence" value="ECO:0007669"/>
    <property type="project" value="UniProtKB-UniRule"/>
</dbReference>
<dbReference type="EC" id="2.3.2.27" evidence="1"/>
<protein>
    <recommendedName>
        <fullName evidence="1">E3 ubiquitin-protein ligase</fullName>
        <ecNumber evidence="1">2.3.2.27</ecNumber>
    </recommendedName>
</protein>
<feature type="compositionally biased region" description="Low complexity" evidence="2">
    <location>
        <begin position="14"/>
        <end position="26"/>
    </location>
</feature>
<dbReference type="AlphaFoldDB" id="A0A3B3RQL0"/>
<evidence type="ECO:0000256" key="2">
    <source>
        <dbReference type="SAM" id="MobiDB-lite"/>
    </source>
</evidence>
<comment type="similarity">
    <text evidence="1">Belongs to the E3 ubiquitin-protein ligase UBR1-like family.</text>
</comment>
<dbReference type="GeneTree" id="ENSGT00950000183075"/>
<reference evidence="4" key="2">
    <citation type="submission" date="2025-09" db="UniProtKB">
        <authorList>
            <consortium name="Ensembl"/>
        </authorList>
    </citation>
    <scope>IDENTIFICATION</scope>
</reference>
<dbReference type="PANTHER" id="PTHR21497:SF27">
    <property type="entry name" value="E3 UBIQUITIN-PROTEIN LIGASE UBR1"/>
    <property type="match status" value="1"/>
</dbReference>
<keyword evidence="1" id="KW-0808">Transferase</keyword>
<comment type="function">
    <text evidence="1">Ubiquitin ligase protein which is a component of the N-end rule pathway. Recognizes and binds to proteins bearing specific N-terminal residues that are destabilizing according to the N-end rule, leading to their ubiquitination and subsequent degradation.</text>
</comment>
<dbReference type="PANTHER" id="PTHR21497">
    <property type="entry name" value="UBIQUITIN LIGASE E3 ALPHA-RELATED"/>
    <property type="match status" value="1"/>
</dbReference>
<dbReference type="InterPro" id="IPR039164">
    <property type="entry name" value="UBR1-like"/>
</dbReference>
<reference evidence="4" key="1">
    <citation type="submission" date="2025-08" db="UniProtKB">
        <authorList>
            <consortium name="Ensembl"/>
        </authorList>
    </citation>
    <scope>IDENTIFICATION</scope>
</reference>
<comment type="catalytic activity">
    <reaction evidence="1">
        <text>S-ubiquitinyl-[E2 ubiquitin-conjugating enzyme]-L-cysteine + [acceptor protein]-L-lysine = [E2 ubiquitin-conjugating enzyme]-L-cysteine + N(6)-ubiquitinyl-[acceptor protein]-L-lysine.</text>
        <dbReference type="EC" id="2.3.2.27"/>
    </reaction>
</comment>
<evidence type="ECO:0000313" key="4">
    <source>
        <dbReference type="Ensembl" id="ENSPKIP00000020115.1"/>
    </source>
</evidence>
<name>A0A3B3RQL0_9TELE</name>
<feature type="region of interest" description="Disordered" evidence="2">
    <location>
        <begin position="1"/>
        <end position="30"/>
    </location>
</feature>
<evidence type="ECO:0000313" key="5">
    <source>
        <dbReference type="Proteomes" id="UP000261540"/>
    </source>
</evidence>
<dbReference type="Proteomes" id="UP000261540">
    <property type="component" value="Unplaced"/>
</dbReference>
<organism evidence="4 5">
    <name type="scientific">Paramormyrops kingsleyae</name>
    <dbReference type="NCBI Taxonomy" id="1676925"/>
    <lineage>
        <taxon>Eukaryota</taxon>
        <taxon>Metazoa</taxon>
        <taxon>Chordata</taxon>
        <taxon>Craniata</taxon>
        <taxon>Vertebrata</taxon>
        <taxon>Euteleostomi</taxon>
        <taxon>Actinopterygii</taxon>
        <taxon>Neopterygii</taxon>
        <taxon>Teleostei</taxon>
        <taxon>Osteoglossocephala</taxon>
        <taxon>Osteoglossomorpha</taxon>
        <taxon>Osteoglossiformes</taxon>
        <taxon>Mormyridae</taxon>
        <taxon>Paramormyrops</taxon>
    </lineage>
</organism>
<dbReference type="GO" id="GO:0016567">
    <property type="term" value="P:protein ubiquitination"/>
    <property type="evidence" value="ECO:0007669"/>
    <property type="project" value="UniProtKB-UniRule"/>
</dbReference>
<keyword evidence="1" id="KW-0862">Zinc</keyword>